<dbReference type="InterPro" id="IPR036259">
    <property type="entry name" value="MFS_trans_sf"/>
</dbReference>
<feature type="transmembrane region" description="Helical" evidence="5">
    <location>
        <begin position="155"/>
        <end position="175"/>
    </location>
</feature>
<evidence type="ECO:0000259" key="6">
    <source>
        <dbReference type="PROSITE" id="PS50850"/>
    </source>
</evidence>
<feature type="transmembrane region" description="Helical" evidence="5">
    <location>
        <begin position="374"/>
        <end position="395"/>
    </location>
</feature>
<feature type="domain" description="Major facilitator superfamily (MFS) profile" evidence="6">
    <location>
        <begin position="24"/>
        <end position="465"/>
    </location>
</feature>
<reference evidence="7 8" key="1">
    <citation type="journal article" date="2019" name="Int. J. Syst. Evol. Microbiol.">
        <title>The Global Catalogue of Microorganisms (GCM) 10K type strain sequencing project: providing services to taxonomists for standard genome sequencing and annotation.</title>
        <authorList>
            <consortium name="The Broad Institute Genomics Platform"/>
            <consortium name="The Broad Institute Genome Sequencing Center for Infectious Disease"/>
            <person name="Wu L."/>
            <person name="Ma J."/>
        </authorList>
    </citation>
    <scope>NUCLEOTIDE SEQUENCE [LARGE SCALE GENOMIC DNA]</scope>
    <source>
        <strain evidence="7 8">JCM 14283</strain>
    </source>
</reference>
<accession>A0ABN2TZ23</accession>
<feature type="transmembrane region" description="Helical" evidence="5">
    <location>
        <begin position="290"/>
        <end position="309"/>
    </location>
</feature>
<comment type="subcellular location">
    <subcellularLocation>
        <location evidence="1">Cell membrane</location>
        <topology evidence="1">Multi-pass membrane protein</topology>
    </subcellularLocation>
</comment>
<evidence type="ECO:0000313" key="7">
    <source>
        <dbReference type="EMBL" id="GAA2024136.1"/>
    </source>
</evidence>
<feature type="transmembrane region" description="Helical" evidence="5">
    <location>
        <begin position="63"/>
        <end position="85"/>
    </location>
</feature>
<dbReference type="PANTHER" id="PTHR23508">
    <property type="entry name" value="CARBOXYLIC ACID TRANSPORTER PROTEIN HOMOLOG"/>
    <property type="match status" value="1"/>
</dbReference>
<evidence type="ECO:0000256" key="4">
    <source>
        <dbReference type="ARBA" id="ARBA00023136"/>
    </source>
</evidence>
<keyword evidence="3 5" id="KW-1133">Transmembrane helix</keyword>
<dbReference type="PANTHER" id="PTHR23508:SF10">
    <property type="entry name" value="CARBOXYLIC ACID TRANSPORTER PROTEIN HOMOLOG"/>
    <property type="match status" value="1"/>
</dbReference>
<protein>
    <submittedName>
        <fullName evidence="7">MFS transporter</fullName>
    </submittedName>
</protein>
<name>A0ABN2TZ23_9MICO</name>
<evidence type="ECO:0000256" key="2">
    <source>
        <dbReference type="ARBA" id="ARBA00022692"/>
    </source>
</evidence>
<proteinExistence type="predicted"/>
<feature type="transmembrane region" description="Helical" evidence="5">
    <location>
        <begin position="97"/>
        <end position="116"/>
    </location>
</feature>
<evidence type="ECO:0000313" key="8">
    <source>
        <dbReference type="Proteomes" id="UP001501285"/>
    </source>
</evidence>
<feature type="transmembrane region" description="Helical" evidence="5">
    <location>
        <begin position="187"/>
        <end position="206"/>
    </location>
</feature>
<dbReference type="PROSITE" id="PS50850">
    <property type="entry name" value="MFS"/>
    <property type="match status" value="1"/>
</dbReference>
<dbReference type="Proteomes" id="UP001501285">
    <property type="component" value="Unassembled WGS sequence"/>
</dbReference>
<organism evidence="7 8">
    <name type="scientific">Terrabacter terrae</name>
    <dbReference type="NCBI Taxonomy" id="318434"/>
    <lineage>
        <taxon>Bacteria</taxon>
        <taxon>Bacillati</taxon>
        <taxon>Actinomycetota</taxon>
        <taxon>Actinomycetes</taxon>
        <taxon>Micrococcales</taxon>
        <taxon>Intrasporangiaceae</taxon>
        <taxon>Terrabacter</taxon>
    </lineage>
</organism>
<dbReference type="CDD" id="cd17316">
    <property type="entry name" value="MFS_SV2_like"/>
    <property type="match status" value="1"/>
</dbReference>
<feature type="transmembrane region" description="Helical" evidence="5">
    <location>
        <begin position="441"/>
        <end position="462"/>
    </location>
</feature>
<keyword evidence="4 5" id="KW-0472">Membrane</keyword>
<dbReference type="SUPFAM" id="SSF103473">
    <property type="entry name" value="MFS general substrate transporter"/>
    <property type="match status" value="1"/>
</dbReference>
<evidence type="ECO:0000256" key="5">
    <source>
        <dbReference type="SAM" id="Phobius"/>
    </source>
</evidence>
<feature type="transmembrane region" description="Helical" evidence="5">
    <location>
        <begin position="407"/>
        <end position="429"/>
    </location>
</feature>
<keyword evidence="2 5" id="KW-0812">Transmembrane</keyword>
<keyword evidence="8" id="KW-1185">Reference proteome</keyword>
<dbReference type="EMBL" id="BAAANB010000003">
    <property type="protein sequence ID" value="GAA2024136.1"/>
    <property type="molecule type" value="Genomic_DNA"/>
</dbReference>
<evidence type="ECO:0000256" key="1">
    <source>
        <dbReference type="ARBA" id="ARBA00004651"/>
    </source>
</evidence>
<feature type="transmembrane region" description="Helical" evidence="5">
    <location>
        <begin position="315"/>
        <end position="332"/>
    </location>
</feature>
<dbReference type="Gene3D" id="1.20.1250.20">
    <property type="entry name" value="MFS general substrate transporter like domains"/>
    <property type="match status" value="1"/>
</dbReference>
<sequence length="487" mass="53290">MSEAVAQRRGGAIRSLVPARMDRLPWTKFHWSVVFGLGVSWILDGLEIQIVSESGFQKSLGMSAAQVGLTGTVYLVGQVVGALTFGRLTDRLGRKKLFILTLVIYLVGSGVAGFAPNMIFLWVFRFIAGLGIGGEYTAINSAIDELIPARYRGRVDIAVNGTYWAGAFLGALANLYLLNPDNLAENIGWRIGFFIGPVLGLSIIYLRRHIPESPRWLLTHGRAEEAERTVDEIEERVRREGGEISEVDESKAINVKPEDRMGPKVLWDVFVNRYGRRTVLGLTMMVTQSFLYNAIFFTYALVLTNFYGITKAQTSLYFLPFAAGNLLGPLLLGHLFDTIGRRKMIFSTYTIAGIVLLVSAWAFHAEILNATTHTIFWCVSFFFASAGASAAYLTVSEIFPLEVRGQAISYFFVIAQCAGAIAPVLYGALIGEGKDRMPLTWGYVAGAVIMIFGGIVALVIGIDAERKSLEDIADPLSKVPEESGAAA</sequence>
<evidence type="ECO:0000256" key="3">
    <source>
        <dbReference type="ARBA" id="ARBA00022989"/>
    </source>
</evidence>
<feature type="transmembrane region" description="Helical" evidence="5">
    <location>
        <begin position="344"/>
        <end position="362"/>
    </location>
</feature>
<comment type="caution">
    <text evidence="7">The sequence shown here is derived from an EMBL/GenBank/DDBJ whole genome shotgun (WGS) entry which is preliminary data.</text>
</comment>
<dbReference type="Pfam" id="PF00083">
    <property type="entry name" value="Sugar_tr"/>
    <property type="match status" value="1"/>
</dbReference>
<feature type="transmembrane region" description="Helical" evidence="5">
    <location>
        <begin position="29"/>
        <end position="51"/>
    </location>
</feature>
<dbReference type="InterPro" id="IPR020846">
    <property type="entry name" value="MFS_dom"/>
</dbReference>
<gene>
    <name evidence="7" type="ORF">GCM10009740_11960</name>
</gene>
<feature type="transmembrane region" description="Helical" evidence="5">
    <location>
        <begin position="122"/>
        <end position="143"/>
    </location>
</feature>
<dbReference type="InterPro" id="IPR005828">
    <property type="entry name" value="MFS_sugar_transport-like"/>
</dbReference>